<feature type="domain" description="Pseudouridine synthase II N-terminal" evidence="4">
    <location>
        <begin position="5"/>
        <end position="152"/>
    </location>
</feature>
<gene>
    <name evidence="5" type="primary">truB</name>
    <name evidence="5" type="ORF">LDC_2223</name>
</gene>
<reference evidence="5" key="2">
    <citation type="journal article" date="2011" name="Microb. Ecol.">
        <title>Taxonomic and Functional Metagenomic Profiling of the Microbial Community in the Anoxic Sediment of a Sub-saline Shallow Lake (Laguna de Carrizo, Central Spain).</title>
        <authorList>
            <person name="Ferrer M."/>
            <person name="Guazzaroni M.E."/>
            <person name="Richter M."/>
            <person name="Garcia-Salamanca A."/>
            <person name="Yarza P."/>
            <person name="Suarez-Suarez A."/>
            <person name="Solano J."/>
            <person name="Alcaide M."/>
            <person name="van Dillewijn P."/>
            <person name="Molina-Henares M.A."/>
            <person name="Lopez-Cortes N."/>
            <person name="Al-Ramahi Y."/>
            <person name="Guerrero C."/>
            <person name="Acosta A."/>
            <person name="de Eugenio L.I."/>
            <person name="Martinez V."/>
            <person name="Marques S."/>
            <person name="Rojo F."/>
            <person name="Santero E."/>
            <person name="Genilloud O."/>
            <person name="Perez-Perez J."/>
            <person name="Rossello-Mora R."/>
            <person name="Ramos J.L."/>
        </authorList>
    </citation>
    <scope>NUCLEOTIDE SEQUENCE</scope>
</reference>
<organism evidence="5">
    <name type="scientific">sediment metagenome</name>
    <dbReference type="NCBI Taxonomy" id="749907"/>
    <lineage>
        <taxon>unclassified sequences</taxon>
        <taxon>metagenomes</taxon>
        <taxon>ecological metagenomes</taxon>
    </lineage>
</organism>
<dbReference type="GO" id="GO:0003723">
    <property type="term" value="F:RNA binding"/>
    <property type="evidence" value="ECO:0007669"/>
    <property type="project" value="InterPro"/>
</dbReference>
<dbReference type="GO" id="GO:0006400">
    <property type="term" value="P:tRNA modification"/>
    <property type="evidence" value="ECO:0007669"/>
    <property type="project" value="TreeGrafter"/>
</dbReference>
<dbReference type="InterPro" id="IPR002501">
    <property type="entry name" value="PsdUridine_synth_N"/>
</dbReference>
<dbReference type="AlphaFoldDB" id="D9PL00"/>
<dbReference type="SUPFAM" id="SSF55120">
    <property type="entry name" value="Pseudouridine synthase"/>
    <property type="match status" value="1"/>
</dbReference>
<proteinExistence type="predicted"/>
<dbReference type="PANTHER" id="PTHR13767">
    <property type="entry name" value="TRNA-PSEUDOURIDINE SYNTHASE"/>
    <property type="match status" value="1"/>
</dbReference>
<dbReference type="EC" id="5.4.99.25" evidence="1"/>
<dbReference type="PANTHER" id="PTHR13767:SF2">
    <property type="entry name" value="PSEUDOURIDYLATE SYNTHASE TRUB1"/>
    <property type="match status" value="1"/>
</dbReference>
<dbReference type="Gene3D" id="3.30.2350.10">
    <property type="entry name" value="Pseudouridine synthase"/>
    <property type="match status" value="1"/>
</dbReference>
<dbReference type="GO" id="GO:1990481">
    <property type="term" value="P:mRNA pseudouridine synthesis"/>
    <property type="evidence" value="ECO:0007669"/>
    <property type="project" value="TreeGrafter"/>
</dbReference>
<dbReference type="EMBL" id="ADZX01000666">
    <property type="protein sequence ID" value="EFK95766.1"/>
    <property type="molecule type" value="Genomic_DNA"/>
</dbReference>
<keyword evidence="3 5" id="KW-0413">Isomerase</keyword>
<name>D9PL00_9ZZZZ</name>
<keyword evidence="2" id="KW-0819">tRNA processing</keyword>
<evidence type="ECO:0000256" key="2">
    <source>
        <dbReference type="ARBA" id="ARBA00022694"/>
    </source>
</evidence>
<evidence type="ECO:0000256" key="1">
    <source>
        <dbReference type="ARBA" id="ARBA00012787"/>
    </source>
</evidence>
<evidence type="ECO:0000313" key="5">
    <source>
        <dbReference type="EMBL" id="EFK95766.1"/>
    </source>
</evidence>
<evidence type="ECO:0000256" key="3">
    <source>
        <dbReference type="ARBA" id="ARBA00023235"/>
    </source>
</evidence>
<evidence type="ECO:0000259" key="4">
    <source>
        <dbReference type="Pfam" id="PF01509"/>
    </source>
</evidence>
<dbReference type="GO" id="GO:0160148">
    <property type="term" value="F:tRNA pseudouridine(55) synthase activity"/>
    <property type="evidence" value="ECO:0007669"/>
    <property type="project" value="UniProtKB-EC"/>
</dbReference>
<dbReference type="InterPro" id="IPR014780">
    <property type="entry name" value="tRNA_psdUridine_synth_TruB"/>
</dbReference>
<dbReference type="Pfam" id="PF01509">
    <property type="entry name" value="TruB_N"/>
    <property type="match status" value="1"/>
</dbReference>
<sequence length="257" mass="29275">MNVMKRKYNTKKIGFSGTLDPFATGCLIVATGQYTKLFQFLDKTPKTYSATIWLGVKSTSLDIERVENIRDTKPLELEKIKNVISSLKGEVSYYPPQFCAKKVEGIASYKNARNGIKTDLKKITSSVYDIEMLSYNHPFISFKATVSEGSYIRSLGEIICKKLEIEGTLSSLKRINEGNFKFENEKSLNPLDFISLERNEYLKDIMDIELGKKLSLDDFKIKDSGVYLVITNNFFSIIEIKDSNVAYKINRMPLFKG</sequence>
<comment type="caution">
    <text evidence="5">The sequence shown here is derived from an EMBL/GenBank/DDBJ whole genome shotgun (WGS) entry which is preliminary data.</text>
</comment>
<protein>
    <recommendedName>
        <fullName evidence="1">tRNA pseudouridine(55) synthase</fullName>
        <ecNumber evidence="1">5.4.99.25</ecNumber>
    </recommendedName>
</protein>
<dbReference type="InterPro" id="IPR020103">
    <property type="entry name" value="PsdUridine_synth_cat_dom_sf"/>
</dbReference>
<accession>D9PL00</accession>
<reference evidence="5" key="1">
    <citation type="submission" date="2010-07" db="EMBL/GenBank/DDBJ databases">
        <authorList>
            <consortium name="CONSOLIDER consortium CSD2007-00005"/>
            <person name="Guazzaroni M.-E."/>
            <person name="Richter M."/>
            <person name="Garcia-Salamanca A."/>
            <person name="Yarza P."/>
            <person name="Ferrer M."/>
        </authorList>
    </citation>
    <scope>NUCLEOTIDE SEQUENCE</scope>
</reference>